<sequence length="101" mass="11288">MLRNIFVVCLSLALLVVFTAAYSIVDEKDDIEPWMNKDPWITHVDSQTGTGGDTLSAEKRQQQPAACGYRCDCSKLTVGGCDICKYLRDLCRQRYGHVVDA</sequence>
<gene>
    <name evidence="2" type="ORF">EGW08_000054</name>
</gene>
<evidence type="ECO:0000256" key="1">
    <source>
        <dbReference type="SAM" id="SignalP"/>
    </source>
</evidence>
<dbReference type="AlphaFoldDB" id="A0A3S1A1T1"/>
<accession>A0A3S1A1T1</accession>
<evidence type="ECO:0000313" key="2">
    <source>
        <dbReference type="EMBL" id="RUS92201.1"/>
    </source>
</evidence>
<keyword evidence="1" id="KW-0732">Signal</keyword>
<comment type="caution">
    <text evidence="2">The sequence shown here is derived from an EMBL/GenBank/DDBJ whole genome shotgun (WGS) entry which is preliminary data.</text>
</comment>
<name>A0A3S1A1T1_ELYCH</name>
<dbReference type="Proteomes" id="UP000271974">
    <property type="component" value="Unassembled WGS sequence"/>
</dbReference>
<evidence type="ECO:0000313" key="3">
    <source>
        <dbReference type="Proteomes" id="UP000271974"/>
    </source>
</evidence>
<keyword evidence="3" id="KW-1185">Reference proteome</keyword>
<organism evidence="2 3">
    <name type="scientific">Elysia chlorotica</name>
    <name type="common">Eastern emerald elysia</name>
    <name type="synonym">Sea slug</name>
    <dbReference type="NCBI Taxonomy" id="188477"/>
    <lineage>
        <taxon>Eukaryota</taxon>
        <taxon>Metazoa</taxon>
        <taxon>Spiralia</taxon>
        <taxon>Lophotrochozoa</taxon>
        <taxon>Mollusca</taxon>
        <taxon>Gastropoda</taxon>
        <taxon>Heterobranchia</taxon>
        <taxon>Euthyneura</taxon>
        <taxon>Panpulmonata</taxon>
        <taxon>Sacoglossa</taxon>
        <taxon>Placobranchoidea</taxon>
        <taxon>Plakobranchidae</taxon>
        <taxon>Elysia</taxon>
    </lineage>
</organism>
<dbReference type="OrthoDB" id="10529496at2759"/>
<reference evidence="2 3" key="1">
    <citation type="submission" date="2019-01" db="EMBL/GenBank/DDBJ databases">
        <title>A draft genome assembly of the solar-powered sea slug Elysia chlorotica.</title>
        <authorList>
            <person name="Cai H."/>
            <person name="Li Q."/>
            <person name="Fang X."/>
            <person name="Li J."/>
            <person name="Curtis N.E."/>
            <person name="Altenburger A."/>
            <person name="Shibata T."/>
            <person name="Feng M."/>
            <person name="Maeda T."/>
            <person name="Schwartz J.A."/>
            <person name="Shigenobu S."/>
            <person name="Lundholm N."/>
            <person name="Nishiyama T."/>
            <person name="Yang H."/>
            <person name="Hasebe M."/>
            <person name="Li S."/>
            <person name="Pierce S.K."/>
            <person name="Wang J."/>
        </authorList>
    </citation>
    <scope>NUCLEOTIDE SEQUENCE [LARGE SCALE GENOMIC DNA]</scope>
    <source>
        <strain evidence="2">EC2010</strain>
        <tissue evidence="2">Whole organism of an adult</tissue>
    </source>
</reference>
<protein>
    <submittedName>
        <fullName evidence="2">Uncharacterized protein</fullName>
    </submittedName>
</protein>
<feature type="signal peptide" evidence="1">
    <location>
        <begin position="1"/>
        <end position="21"/>
    </location>
</feature>
<dbReference type="EMBL" id="RQTK01000001">
    <property type="protein sequence ID" value="RUS92201.1"/>
    <property type="molecule type" value="Genomic_DNA"/>
</dbReference>
<feature type="chain" id="PRO_5018604891" evidence="1">
    <location>
        <begin position="22"/>
        <end position="101"/>
    </location>
</feature>
<proteinExistence type="predicted"/>